<dbReference type="InterPro" id="IPR013264">
    <property type="entry name" value="DNAG_N"/>
</dbReference>
<dbReference type="Gene3D" id="3.40.1360.10">
    <property type="match status" value="1"/>
</dbReference>
<dbReference type="Gene3D" id="3.90.980.10">
    <property type="entry name" value="DNA primase, catalytic core, N-terminal domain"/>
    <property type="match status" value="1"/>
</dbReference>
<reference evidence="3 4" key="1">
    <citation type="submission" date="2020-03" db="EMBL/GenBank/DDBJ databases">
        <title>Two novel Motilibacter sp.</title>
        <authorList>
            <person name="Liu S."/>
        </authorList>
    </citation>
    <scope>NUCLEOTIDE SEQUENCE [LARGE SCALE GENOMIC DNA]</scope>
    <source>
        <strain evidence="3 4">E257</strain>
    </source>
</reference>
<dbReference type="InterPro" id="IPR050219">
    <property type="entry name" value="DnaG_primase"/>
</dbReference>
<dbReference type="PANTHER" id="PTHR30313:SF2">
    <property type="entry name" value="DNA PRIMASE"/>
    <property type="match status" value="1"/>
</dbReference>
<accession>A0ABX0H319</accession>
<feature type="region of interest" description="Disordered" evidence="1">
    <location>
        <begin position="350"/>
        <end position="372"/>
    </location>
</feature>
<dbReference type="RefSeq" id="WP_166284581.1">
    <property type="nucleotide sequence ID" value="NZ_JAANNP010000094.1"/>
</dbReference>
<dbReference type="EMBL" id="JAANNP010000094">
    <property type="protein sequence ID" value="NHC16112.1"/>
    <property type="molecule type" value="Genomic_DNA"/>
</dbReference>
<dbReference type="Proteomes" id="UP000800981">
    <property type="component" value="Unassembled WGS sequence"/>
</dbReference>
<feature type="compositionally biased region" description="Basic and acidic residues" evidence="1">
    <location>
        <begin position="353"/>
        <end position="363"/>
    </location>
</feature>
<organism evidence="3 4">
    <name type="scientific">Motilibacter deserti</name>
    <dbReference type="NCBI Taxonomy" id="2714956"/>
    <lineage>
        <taxon>Bacteria</taxon>
        <taxon>Bacillati</taxon>
        <taxon>Actinomycetota</taxon>
        <taxon>Actinomycetes</taxon>
        <taxon>Motilibacterales</taxon>
        <taxon>Motilibacteraceae</taxon>
        <taxon>Motilibacter</taxon>
    </lineage>
</organism>
<sequence length="416" mass="43634">MSPTDHAQLYAMHDQAQRFYTRGWGGAQNRDIARFLSEVQRRGITTETFTKYQVGYAAPSWTALTSHLRGLGYTDEQLLESGLGLKTSRDTVVDRFRDRVMFPVTSAAPAGELGHVVGFSGRSLDPNAGAEGAPPRYLDSPATPIYRKGEHVFGLGSMPELDGRAAGAVPVLVEGRWDVLAVTSADPGRYYGVAPGGTALTQHQAHLIAASAVGRGVIVAPDEDEAGRAAALAAYPLLRAAGVHPDRAPGVPGHDPSDLLAQYGPATLASSLAAAQTRPLVAAVLGDTVSRHRDRLQWAEGRVAAARAVAPILADLPPAVARWQMNELASAHGLDHDLLMREYLAAQTAGGDARGRAGSDEPSQRQMTTPATAASLAATAYPAPLSGAPRLDNPLPVTAAPAPAIAQLAASGRRLR</sequence>
<dbReference type="SMART" id="SM00493">
    <property type="entry name" value="TOPRIM"/>
    <property type="match status" value="1"/>
</dbReference>
<name>A0ABX0H319_9ACTN</name>
<dbReference type="InterPro" id="IPR006171">
    <property type="entry name" value="TOPRIM_dom"/>
</dbReference>
<dbReference type="PANTHER" id="PTHR30313">
    <property type="entry name" value="DNA PRIMASE"/>
    <property type="match status" value="1"/>
</dbReference>
<gene>
    <name evidence="3" type="ORF">G9H71_20200</name>
</gene>
<keyword evidence="4" id="KW-1185">Reference proteome</keyword>
<protein>
    <recommendedName>
        <fullName evidence="2">Toprim domain-containing protein</fullName>
    </recommendedName>
</protein>
<feature type="domain" description="Toprim" evidence="2">
    <location>
        <begin position="168"/>
        <end position="253"/>
    </location>
</feature>
<evidence type="ECO:0000259" key="2">
    <source>
        <dbReference type="PROSITE" id="PS50880"/>
    </source>
</evidence>
<dbReference type="PROSITE" id="PS50880">
    <property type="entry name" value="TOPRIM"/>
    <property type="match status" value="1"/>
</dbReference>
<dbReference type="Pfam" id="PF08275">
    <property type="entry name" value="DNAG_N"/>
    <property type="match status" value="1"/>
</dbReference>
<comment type="caution">
    <text evidence="3">The sequence shown here is derived from an EMBL/GenBank/DDBJ whole genome shotgun (WGS) entry which is preliminary data.</text>
</comment>
<evidence type="ECO:0000256" key="1">
    <source>
        <dbReference type="SAM" id="MobiDB-lite"/>
    </source>
</evidence>
<dbReference type="InterPro" id="IPR037068">
    <property type="entry name" value="DNA_primase_core_N_sf"/>
</dbReference>
<dbReference type="Pfam" id="PF13155">
    <property type="entry name" value="Toprim_2"/>
    <property type="match status" value="1"/>
</dbReference>
<proteinExistence type="predicted"/>
<dbReference type="SUPFAM" id="SSF56731">
    <property type="entry name" value="DNA primase core"/>
    <property type="match status" value="1"/>
</dbReference>
<evidence type="ECO:0000313" key="4">
    <source>
        <dbReference type="Proteomes" id="UP000800981"/>
    </source>
</evidence>
<evidence type="ECO:0000313" key="3">
    <source>
        <dbReference type="EMBL" id="NHC16112.1"/>
    </source>
</evidence>